<gene>
    <name evidence="3" type="ORF">UA08_08370</name>
</gene>
<dbReference type="RefSeq" id="XP_020116458.1">
    <property type="nucleotide sequence ID" value="XM_020263554.1"/>
</dbReference>
<accession>A0A1Q5Q7Z9</accession>
<evidence type="ECO:0000313" key="3">
    <source>
        <dbReference type="EMBL" id="OKL56337.1"/>
    </source>
</evidence>
<dbReference type="AlphaFoldDB" id="A0A1Q5Q7Z9"/>
<dbReference type="EMBL" id="LFMY01000015">
    <property type="protein sequence ID" value="OKL56337.1"/>
    <property type="molecule type" value="Genomic_DNA"/>
</dbReference>
<evidence type="ECO:0000313" key="4">
    <source>
        <dbReference type="Proteomes" id="UP000214365"/>
    </source>
</evidence>
<dbReference type="Proteomes" id="UP000214365">
    <property type="component" value="Unassembled WGS sequence"/>
</dbReference>
<keyword evidence="2" id="KW-0812">Transmembrane</keyword>
<proteinExistence type="predicted"/>
<name>A0A1Q5Q7Z9_TALAT</name>
<evidence type="ECO:0000256" key="2">
    <source>
        <dbReference type="SAM" id="Phobius"/>
    </source>
</evidence>
<feature type="compositionally biased region" description="Polar residues" evidence="1">
    <location>
        <begin position="1"/>
        <end position="13"/>
    </location>
</feature>
<reference evidence="3 4" key="1">
    <citation type="submission" date="2015-06" db="EMBL/GenBank/DDBJ databases">
        <title>Talaromyces atroroseus IBT 11181 draft genome.</title>
        <authorList>
            <person name="Rasmussen K.B."/>
            <person name="Rasmussen S."/>
            <person name="Petersen B."/>
            <person name="Sicheritz-Ponten T."/>
            <person name="Mortensen U.H."/>
            <person name="Thrane U."/>
        </authorList>
    </citation>
    <scope>NUCLEOTIDE SEQUENCE [LARGE SCALE GENOMIC DNA]</scope>
    <source>
        <strain evidence="3 4">IBT 11181</strain>
    </source>
</reference>
<feature type="region of interest" description="Disordered" evidence="1">
    <location>
        <begin position="1"/>
        <end position="21"/>
    </location>
</feature>
<comment type="caution">
    <text evidence="3">The sequence shown here is derived from an EMBL/GenBank/DDBJ whole genome shotgun (WGS) entry which is preliminary data.</text>
</comment>
<protein>
    <submittedName>
        <fullName evidence="3">Uncharacterized protein</fullName>
    </submittedName>
</protein>
<keyword evidence="2" id="KW-1133">Transmembrane helix</keyword>
<sequence length="115" mass="12933">MDQFASSSRQTPLGNGANHPPKHIVGLGRLTKIAVPVIAVLGLGYGVTVLREAQKRVQYQSIQEEERLRQNAQLMDAYGDKTSLDDMQRALEHYHQVSAIFMFYRNGTGLFQNSR</sequence>
<evidence type="ECO:0000256" key="1">
    <source>
        <dbReference type="SAM" id="MobiDB-lite"/>
    </source>
</evidence>
<dbReference type="STRING" id="1441469.A0A1Q5Q7Z9"/>
<dbReference type="GeneID" id="31008126"/>
<organism evidence="3 4">
    <name type="scientific">Talaromyces atroroseus</name>
    <dbReference type="NCBI Taxonomy" id="1441469"/>
    <lineage>
        <taxon>Eukaryota</taxon>
        <taxon>Fungi</taxon>
        <taxon>Dikarya</taxon>
        <taxon>Ascomycota</taxon>
        <taxon>Pezizomycotina</taxon>
        <taxon>Eurotiomycetes</taxon>
        <taxon>Eurotiomycetidae</taxon>
        <taxon>Eurotiales</taxon>
        <taxon>Trichocomaceae</taxon>
        <taxon>Talaromyces</taxon>
        <taxon>Talaromyces sect. Trachyspermi</taxon>
    </lineage>
</organism>
<dbReference type="OrthoDB" id="4338954at2759"/>
<feature type="transmembrane region" description="Helical" evidence="2">
    <location>
        <begin position="33"/>
        <end position="50"/>
    </location>
</feature>
<keyword evidence="4" id="KW-1185">Reference proteome</keyword>
<keyword evidence="2" id="KW-0472">Membrane</keyword>